<dbReference type="InterPro" id="IPR009746">
    <property type="entry name" value="LipidA_acyl_PagP"/>
</dbReference>
<dbReference type="KEGG" id="app:CAP2UW1_2728"/>
<dbReference type="HOGENOM" id="CLU_104099_0_0_4"/>
<evidence type="ECO:0000256" key="8">
    <source>
        <dbReference type="SAM" id="SignalP"/>
    </source>
</evidence>
<dbReference type="NCBIfam" id="NF008271">
    <property type="entry name" value="PRK11045.1"/>
    <property type="match status" value="1"/>
</dbReference>
<dbReference type="SUPFAM" id="SSF56925">
    <property type="entry name" value="OMPA-like"/>
    <property type="match status" value="1"/>
</dbReference>
<evidence type="ECO:0000256" key="2">
    <source>
        <dbReference type="ARBA" id="ARBA00006368"/>
    </source>
</evidence>
<keyword evidence="7" id="KW-0012">Acyltransferase</keyword>
<keyword evidence="6" id="KW-0998">Cell outer membrane</keyword>
<evidence type="ECO:0000256" key="1">
    <source>
        <dbReference type="ARBA" id="ARBA00004442"/>
    </source>
</evidence>
<evidence type="ECO:0000313" key="9">
    <source>
        <dbReference type="EMBL" id="ACV36010.1"/>
    </source>
</evidence>
<evidence type="ECO:0000256" key="4">
    <source>
        <dbReference type="ARBA" id="ARBA00022729"/>
    </source>
</evidence>
<dbReference type="AlphaFoldDB" id="C7RSV8"/>
<dbReference type="EMBL" id="CP001715">
    <property type="protein sequence ID" value="ACV36010.1"/>
    <property type="molecule type" value="Genomic_DNA"/>
</dbReference>
<dbReference type="eggNOG" id="ENOG502Z7SY">
    <property type="taxonomic scope" value="Bacteria"/>
</dbReference>
<dbReference type="STRING" id="522306.CAP2UW1_2728"/>
<reference evidence="9" key="1">
    <citation type="submission" date="2009-08" db="EMBL/GenBank/DDBJ databases">
        <authorList>
            <consortium name="US DOE Joint Genome Institute"/>
            <person name="Lucas S."/>
            <person name="Copeland A."/>
            <person name="Lapidus A."/>
            <person name="Glavina del Rio T."/>
            <person name="Dalin E."/>
            <person name="Tice H."/>
            <person name="Bruce D."/>
            <person name="Barry K."/>
            <person name="Pitluck S."/>
            <person name="Lowry S."/>
            <person name="Larimer F."/>
            <person name="Land M."/>
            <person name="Hauser L."/>
            <person name="Kyrpides N."/>
            <person name="Ivanova N."/>
            <person name="McMahon K.D."/>
            <person name="Hugenholtz P."/>
        </authorList>
    </citation>
    <scope>NUCLEOTIDE SEQUENCE</scope>
    <source>
        <strain evidence="9">UW-1</strain>
    </source>
</reference>
<gene>
    <name evidence="9" type="ordered locus">CAP2UW1_2728</name>
</gene>
<evidence type="ECO:0000256" key="7">
    <source>
        <dbReference type="ARBA" id="ARBA00023315"/>
    </source>
</evidence>
<keyword evidence="5" id="KW-0472">Membrane</keyword>
<name>C7RSV8_ACCRE</name>
<reference evidence="9" key="2">
    <citation type="submission" date="2009-09" db="EMBL/GenBank/DDBJ databases">
        <title>Complete sequence of chromosome of Candidatus Accumulibacter phosphatis clade IIA str. UW-1.</title>
        <authorList>
            <consortium name="US DOE Joint Genome Institute"/>
            <person name="Martin H.G."/>
            <person name="Ivanova N."/>
            <person name="Kunin V."/>
            <person name="Warnecke F."/>
            <person name="Barry K."/>
            <person name="He S."/>
            <person name="Salamov A."/>
            <person name="Szeto E."/>
            <person name="Dalin E."/>
            <person name="Pangilinan J.L."/>
            <person name="Lapidus A."/>
            <person name="Lowry S."/>
            <person name="Kyrpides N.C."/>
            <person name="McMahon K.D."/>
            <person name="Hugenholtz P."/>
        </authorList>
    </citation>
    <scope>NUCLEOTIDE SEQUENCE [LARGE SCALE GENOMIC DNA]</scope>
    <source>
        <strain evidence="9">UW-1</strain>
    </source>
</reference>
<dbReference type="Pfam" id="PF07017">
    <property type="entry name" value="PagP"/>
    <property type="match status" value="1"/>
</dbReference>
<protein>
    <submittedName>
        <fullName evidence="9">Antimicrobial peptide resistance and lipid A acylation PagP</fullName>
    </submittedName>
</protein>
<comment type="subcellular location">
    <subcellularLocation>
        <location evidence="1">Cell outer membrane</location>
    </subcellularLocation>
</comment>
<feature type="signal peptide" evidence="8">
    <location>
        <begin position="1"/>
        <end position="22"/>
    </location>
</feature>
<evidence type="ECO:0000256" key="3">
    <source>
        <dbReference type="ARBA" id="ARBA00022679"/>
    </source>
</evidence>
<keyword evidence="3" id="KW-0808">Transferase</keyword>
<organism evidence="9">
    <name type="scientific">Accumulibacter regalis</name>
    <dbReference type="NCBI Taxonomy" id="522306"/>
    <lineage>
        <taxon>Bacteria</taxon>
        <taxon>Pseudomonadati</taxon>
        <taxon>Pseudomonadota</taxon>
        <taxon>Betaproteobacteria</taxon>
        <taxon>Candidatus Accumulibacter</taxon>
    </lineage>
</organism>
<comment type="similarity">
    <text evidence="2">Belongs to the lipid A palmitoyltransferase family.</text>
</comment>
<dbReference type="GO" id="GO:0009279">
    <property type="term" value="C:cell outer membrane"/>
    <property type="evidence" value="ECO:0007669"/>
    <property type="project" value="UniProtKB-SubCell"/>
</dbReference>
<proteinExistence type="inferred from homology"/>
<dbReference type="Gene3D" id="2.40.160.20">
    <property type="match status" value="1"/>
</dbReference>
<dbReference type="PROSITE" id="PS51257">
    <property type="entry name" value="PROKAR_LIPOPROTEIN"/>
    <property type="match status" value="1"/>
</dbReference>
<dbReference type="OrthoDB" id="9156803at2"/>
<accession>C7RSV8</accession>
<feature type="chain" id="PRO_5002982973" evidence="8">
    <location>
        <begin position="23"/>
        <end position="184"/>
    </location>
</feature>
<dbReference type="InterPro" id="IPR011250">
    <property type="entry name" value="OMP/PagP_B-barrel"/>
</dbReference>
<evidence type="ECO:0000256" key="5">
    <source>
        <dbReference type="ARBA" id="ARBA00023136"/>
    </source>
</evidence>
<sequence precursor="true">MRRSQHALAALLAACLANPVAAACDDPTTFTGSLCKRLHDTWEQGQGEVLLPFYTYHMPFAYSQAKLDSFEQNTWGLGYGRSRYDDEGNWHSLYAMGFRDSHDKFEPIVGYGYQWMWGERDGLHAGLGYTVFVTARSDIANYFPFPGILPIASVNYRRSALSMSYVPGGNGNGNVLFFWARFGF</sequence>
<keyword evidence="4 8" id="KW-0732">Signal</keyword>
<evidence type="ECO:0000256" key="6">
    <source>
        <dbReference type="ARBA" id="ARBA00023237"/>
    </source>
</evidence>
<dbReference type="GO" id="GO:0016746">
    <property type="term" value="F:acyltransferase activity"/>
    <property type="evidence" value="ECO:0007669"/>
    <property type="project" value="UniProtKB-KW"/>
</dbReference>